<evidence type="ECO:0000313" key="1">
    <source>
        <dbReference type="EMBL" id="ONI42234.1"/>
    </source>
</evidence>
<proteinExistence type="predicted"/>
<dbReference type="EMBL" id="LJHD01000191">
    <property type="protein sequence ID" value="ONI42234.1"/>
    <property type="molecule type" value="Genomic_DNA"/>
</dbReference>
<reference evidence="1" key="1">
    <citation type="submission" date="2016-08" db="EMBL/GenBank/DDBJ databases">
        <authorList>
            <person name="Ngugi D.K."/>
            <person name="Miyake S."/>
            <person name="Stingl U."/>
        </authorList>
    </citation>
    <scope>NUCLEOTIDE SEQUENCE</scope>
    <source>
        <strain evidence="1">SCG-D08WGA-EpuloA1</strain>
    </source>
</reference>
<protein>
    <submittedName>
        <fullName evidence="1">Sir2 silent information regulator family NAD-dependent deacetylase</fullName>
    </submittedName>
</protein>
<sequence>MFFKKKPKVDTIATIAKIRYLINTSEKIVIGAGAGLSTSAGLDFGGERFEQYFSDFKEKYNINDMYYGSFCNFESKEEFWGFWSRKIYYNRFSEIPNNLYTTLLNLVKNKDYFVITTNADGCFLRSGFDKYRLFYVQGDYGLLQCSMPCSQKTYKNENMIKKMIEEQNGMAIPSKLIPYCPECYASMTPNLRADDTFVESWGWDRAKDRYENFIRTTFGRKTLFLELGVGQNTPSIIKYPFWSLTSQNQHAKYVCITKEDIQTPKEIACKVITVDDDIKKIIDLI</sequence>
<gene>
    <name evidence="1" type="ORF">AN640_07525</name>
</gene>
<accession>A0ACC8XFG3</accession>
<name>A0ACC8XFG3_9FIRM</name>
<organism evidence="1 2">
    <name type="scientific">Candidatus Epulonipiscium fishelsonii</name>
    <dbReference type="NCBI Taxonomy" id="77094"/>
    <lineage>
        <taxon>Bacteria</taxon>
        <taxon>Bacillati</taxon>
        <taxon>Bacillota</taxon>
        <taxon>Clostridia</taxon>
        <taxon>Lachnospirales</taxon>
        <taxon>Lachnospiraceae</taxon>
        <taxon>Candidatus Epulonipiscium</taxon>
    </lineage>
</organism>
<keyword evidence="2" id="KW-1185">Reference proteome</keyword>
<comment type="caution">
    <text evidence="1">The sequence shown here is derived from an EMBL/GenBank/DDBJ whole genome shotgun (WGS) entry which is preliminary data.</text>
</comment>
<dbReference type="Proteomes" id="UP000188637">
    <property type="component" value="Unassembled WGS sequence"/>
</dbReference>
<evidence type="ECO:0000313" key="2">
    <source>
        <dbReference type="Proteomes" id="UP000188637"/>
    </source>
</evidence>